<dbReference type="InterPro" id="IPR027417">
    <property type="entry name" value="P-loop_NTPase"/>
</dbReference>
<dbReference type="EMBL" id="CP029550">
    <property type="protein sequence ID" value="AWN44711.1"/>
    <property type="molecule type" value="Genomic_DNA"/>
</dbReference>
<dbReference type="InterPro" id="IPR011604">
    <property type="entry name" value="PDDEXK-like_dom_sf"/>
</dbReference>
<evidence type="ECO:0000313" key="2">
    <source>
        <dbReference type="EMBL" id="AWN44711.1"/>
    </source>
</evidence>
<protein>
    <recommendedName>
        <fullName evidence="1">PD-(D/E)XK endonuclease-like domain-containing protein</fullName>
    </recommendedName>
</protein>
<evidence type="ECO:0000313" key="3">
    <source>
        <dbReference type="Proteomes" id="UP000245926"/>
    </source>
</evidence>
<proteinExistence type="predicted"/>
<dbReference type="Proteomes" id="UP000245926">
    <property type="component" value="Chromosome"/>
</dbReference>
<keyword evidence="3" id="KW-1185">Reference proteome</keyword>
<sequence length="888" mass="95889">MRMVARRTVVIQGRLAMADGRLAAARRCEHGVQFMTVDRMVARLAGGFARPVDDETLKGILGTVLTDTDLGELDPIKALPGMIDAAAETLRKAWLAAFDLSRAATPTDRIASVHRLEEAVLARLPVGMMRPVDLAEGARARLLHAPHVLGPVEIVGLADIAPCWRGTVAALVDHVPVTWVAGPRAVPDWVRAAGIRVVTAEPENPVVAVCSAATPRHEVLEALRWARELMASGQAEPADIAVAACRTEEYDDVVLALRAEANLDVRFVHGVPAASVREGQAAAALADILIRGISQDGIRRLAALLREGPGPFASLPERWTRILPREAPLTDLRAWERLLSGLGAGDFNDGHDHTGALRDIVGMLARGPSAAAEAGEKFLHGLALRIWRKALIEGAAAVIDLTLGRLRIDDGADACASVVWAPASALAAAPRRFVRLLGLSSRGWPQVSSEDRLLSDHLVPSRVLDPFPRPLSDRSDFHAILATSAKAVVLSRPRRGPDGRLLGRSPLLRDFGAGEAYLGRNRIPPHAVGELDRLMARPEEFRATAQARSASSCWRAWGRAELTPHDGRVRPDHPVVLAILGRTHSASSLRKLLRDPLGFVWTYGLGLGAADPAEEPLTLDHRAFGSLVHEVLERAVLALEADGGFARATEGGRRQALAAALDAVAGGWERERPIPPRMIWRQTLDRTGALALAALTHPDESLAGQQSWVEVPFGGQPPKRDHHPLPWDFEAPVTIPGTGFRISGYIDRLDLSHDRGTARVRDYKTGKPCDTDTVLAGGRELQRCLYGYATRVLLGSDVSIDASLHFPHEGLCIRLDQPDDALDGLAAYLLAARESLRAGHAFAGPDAQDPWNDLAFALPANADQTYCRRKHDLVRTTLGEAARVWEAA</sequence>
<dbReference type="Pfam" id="PF12705">
    <property type="entry name" value="PDDEXK_1"/>
    <property type="match status" value="1"/>
</dbReference>
<dbReference type="InterPro" id="IPR038726">
    <property type="entry name" value="PDDEXK_AddAB-type"/>
</dbReference>
<reference evidence="3" key="1">
    <citation type="submission" date="2018-05" db="EMBL/GenBank/DDBJ databases">
        <title>Complete Genome Sequence of Methylobacterium sp. 17SD2-17.</title>
        <authorList>
            <person name="Srinivasan S."/>
        </authorList>
    </citation>
    <scope>NUCLEOTIDE SEQUENCE [LARGE SCALE GENOMIC DNA]</scope>
    <source>
        <strain evidence="3">17SD2-17</strain>
    </source>
</reference>
<name>A0A2U8WGR1_9HYPH</name>
<dbReference type="SUPFAM" id="SSF52540">
    <property type="entry name" value="P-loop containing nucleoside triphosphate hydrolases"/>
    <property type="match status" value="1"/>
</dbReference>
<evidence type="ECO:0000259" key="1">
    <source>
        <dbReference type="Pfam" id="PF12705"/>
    </source>
</evidence>
<dbReference type="OrthoDB" id="7282479at2"/>
<feature type="domain" description="PD-(D/E)XK endonuclease-like" evidence="1">
    <location>
        <begin position="585"/>
        <end position="840"/>
    </location>
</feature>
<dbReference type="Gene3D" id="3.90.320.10">
    <property type="match status" value="1"/>
</dbReference>
<dbReference type="AlphaFoldDB" id="A0A2U8WGR1"/>
<gene>
    <name evidence="2" type="ORF">DK389_21385</name>
</gene>
<dbReference type="KEGG" id="mets:DK389_21385"/>
<accession>A0A2U8WGR1</accession>
<organism evidence="2 3">
    <name type="scientific">Methylobacterium durans</name>
    <dbReference type="NCBI Taxonomy" id="2202825"/>
    <lineage>
        <taxon>Bacteria</taxon>
        <taxon>Pseudomonadati</taxon>
        <taxon>Pseudomonadota</taxon>
        <taxon>Alphaproteobacteria</taxon>
        <taxon>Hyphomicrobiales</taxon>
        <taxon>Methylobacteriaceae</taxon>
        <taxon>Methylobacterium</taxon>
    </lineage>
</organism>